<comment type="caution">
    <text evidence="2">The sequence shown here is derived from an EMBL/GenBank/DDBJ whole genome shotgun (WGS) entry which is preliminary data.</text>
</comment>
<sequence length="114" mass="12120">MAPRSSALLFLLLLAGCAGDSSLVSRQDADLQSSIQYDKVECKRLIAQRNALASANGLATDAKPVFAETPLGLGPVLPDTRSAKRQSADKAAAEIDAMNRSLIRRQCIPKPPES</sequence>
<gene>
    <name evidence="2" type="ORF">L4923_21210</name>
</gene>
<feature type="signal peptide" evidence="1">
    <location>
        <begin position="1"/>
        <end position="20"/>
    </location>
</feature>
<dbReference type="EMBL" id="JAKREW010000026">
    <property type="protein sequence ID" value="MCG7507559.1"/>
    <property type="molecule type" value="Genomic_DNA"/>
</dbReference>
<feature type="chain" id="PRO_5046269771" description="Lipoprotein" evidence="1">
    <location>
        <begin position="21"/>
        <end position="114"/>
    </location>
</feature>
<keyword evidence="1" id="KW-0732">Signal</keyword>
<evidence type="ECO:0000313" key="3">
    <source>
        <dbReference type="Proteomes" id="UP001201701"/>
    </source>
</evidence>
<evidence type="ECO:0008006" key="4">
    <source>
        <dbReference type="Google" id="ProtNLM"/>
    </source>
</evidence>
<organism evidence="2 3">
    <name type="scientific">Mesorhizobium retamae</name>
    <dbReference type="NCBI Taxonomy" id="2912854"/>
    <lineage>
        <taxon>Bacteria</taxon>
        <taxon>Pseudomonadati</taxon>
        <taxon>Pseudomonadota</taxon>
        <taxon>Alphaproteobacteria</taxon>
        <taxon>Hyphomicrobiales</taxon>
        <taxon>Phyllobacteriaceae</taxon>
        <taxon>Mesorhizobium</taxon>
    </lineage>
</organism>
<accession>A0ABS9QJD5</accession>
<keyword evidence="3" id="KW-1185">Reference proteome</keyword>
<name>A0ABS9QJD5_9HYPH</name>
<dbReference type="Proteomes" id="UP001201701">
    <property type="component" value="Unassembled WGS sequence"/>
</dbReference>
<protein>
    <recommendedName>
        <fullName evidence="4">Lipoprotein</fullName>
    </recommendedName>
</protein>
<dbReference type="RefSeq" id="WP_239368821.1">
    <property type="nucleotide sequence ID" value="NZ_JAKREW010000026.1"/>
</dbReference>
<dbReference type="PROSITE" id="PS51257">
    <property type="entry name" value="PROKAR_LIPOPROTEIN"/>
    <property type="match status" value="1"/>
</dbReference>
<evidence type="ECO:0000313" key="2">
    <source>
        <dbReference type="EMBL" id="MCG7507559.1"/>
    </source>
</evidence>
<reference evidence="2 3" key="1">
    <citation type="submission" date="2022-02" db="EMBL/GenBank/DDBJ databases">
        <title>Draft genome sequence of Mezorhizobium retamae strain IRAMC:0171 isolated from Retama raetam nodules.</title>
        <authorList>
            <person name="Bengaied R."/>
            <person name="Sbissi I."/>
            <person name="Huber K."/>
            <person name="Ghodbane F."/>
            <person name="Nouioui I."/>
            <person name="Tarhouni M."/>
            <person name="Gtari M."/>
        </authorList>
    </citation>
    <scope>NUCLEOTIDE SEQUENCE [LARGE SCALE GENOMIC DNA]</scope>
    <source>
        <strain evidence="2 3">IRAMC:0171</strain>
    </source>
</reference>
<proteinExistence type="predicted"/>
<evidence type="ECO:0000256" key="1">
    <source>
        <dbReference type="SAM" id="SignalP"/>
    </source>
</evidence>